<dbReference type="InterPro" id="IPR024923">
    <property type="entry name" value="PG_synth_SpoVB"/>
</dbReference>
<feature type="transmembrane region" description="Helical" evidence="6">
    <location>
        <begin position="424"/>
        <end position="443"/>
    </location>
</feature>
<feature type="transmembrane region" description="Helical" evidence="6">
    <location>
        <begin position="235"/>
        <end position="256"/>
    </location>
</feature>
<feature type="transmembrane region" description="Helical" evidence="6">
    <location>
        <begin position="464"/>
        <end position="484"/>
    </location>
</feature>
<proteinExistence type="predicted"/>
<keyword evidence="8" id="KW-1185">Reference proteome</keyword>
<dbReference type="OrthoDB" id="9775950at2"/>
<evidence type="ECO:0000256" key="2">
    <source>
        <dbReference type="ARBA" id="ARBA00022475"/>
    </source>
</evidence>
<feature type="transmembrane region" description="Helical" evidence="6">
    <location>
        <begin position="170"/>
        <end position="188"/>
    </location>
</feature>
<feature type="transmembrane region" description="Helical" evidence="6">
    <location>
        <begin position="292"/>
        <end position="318"/>
    </location>
</feature>
<gene>
    <name evidence="7" type="ORF">EDC19_0665</name>
</gene>
<feature type="transmembrane region" description="Helical" evidence="6">
    <location>
        <begin position="53"/>
        <end position="72"/>
    </location>
</feature>
<evidence type="ECO:0000256" key="4">
    <source>
        <dbReference type="ARBA" id="ARBA00022989"/>
    </source>
</evidence>
<feature type="transmembrane region" description="Helical" evidence="6">
    <location>
        <begin position="131"/>
        <end position="149"/>
    </location>
</feature>
<dbReference type="AlphaFoldDB" id="A0A4R1MYM8"/>
<feature type="transmembrane region" description="Helical" evidence="6">
    <location>
        <begin position="401"/>
        <end position="418"/>
    </location>
</feature>
<dbReference type="RefSeq" id="WP_132280480.1">
    <property type="nucleotide sequence ID" value="NZ_SMGQ01000011.1"/>
</dbReference>
<dbReference type="Proteomes" id="UP000294545">
    <property type="component" value="Unassembled WGS sequence"/>
</dbReference>
<keyword evidence="4 6" id="KW-1133">Transmembrane helix</keyword>
<comment type="caution">
    <text evidence="7">The sequence shown here is derived from an EMBL/GenBank/DDBJ whole genome shotgun (WGS) entry which is preliminary data.</text>
</comment>
<evidence type="ECO:0000313" key="7">
    <source>
        <dbReference type="EMBL" id="TCK98245.1"/>
    </source>
</evidence>
<dbReference type="PANTHER" id="PTHR30250:SF21">
    <property type="entry name" value="LIPID II FLIPPASE MURJ"/>
    <property type="match status" value="1"/>
</dbReference>
<evidence type="ECO:0000256" key="3">
    <source>
        <dbReference type="ARBA" id="ARBA00022692"/>
    </source>
</evidence>
<reference evidence="7 8" key="1">
    <citation type="submission" date="2019-03" db="EMBL/GenBank/DDBJ databases">
        <title>Genomic Encyclopedia of Type Strains, Phase IV (KMG-IV): sequencing the most valuable type-strain genomes for metagenomic binning, comparative biology and taxonomic classification.</title>
        <authorList>
            <person name="Goeker M."/>
        </authorList>
    </citation>
    <scope>NUCLEOTIDE SEQUENCE [LARGE SCALE GENOMIC DNA]</scope>
    <source>
        <strain evidence="7 8">DSM 24176</strain>
    </source>
</reference>
<dbReference type="PIRSF" id="PIRSF038958">
    <property type="entry name" value="PG_synth_SpoVB"/>
    <property type="match status" value="1"/>
</dbReference>
<feature type="transmembrane region" description="Helical" evidence="6">
    <location>
        <begin position="330"/>
        <end position="349"/>
    </location>
</feature>
<sequence>MKKNNNISKNSIVMQGSILVMASIIVRLIGFIYRIPLVRMLGDEGMGYYSVAFQIYSFVLVISSYGIPIAVSKLISAKISLGEHKNAHHIFKGALLFALISGGIGASVIWFGADFFANMMNTPLAANALRVLAPTILIVAFLGVLRGYFQGMNTMVPTALSQIIEQVLNAVISILAAWLLIGSGLHWGAAGGTIGTGVGALFGLLFMIVIYMMIRPMLKRKQAYDSSTQAEGFLTLQKTISLTIVPIILGTTVFQLTNIMDAYMFNSALAFQGFTENQVASYYGILDGKYKVIINLPISLGSALAAATVPSIATSLVSGHKKEINHKVNIAIRFIMLIAIPAAVGALIMARPILMLLFNETNPAVANMLRIGSITIVFFCLSTISVGILQGLDRITLPVKHSAIAMSIKIVVNILLLFVLQMDLYGIIISNIIFSVISAYLNLKAVKKITGIKLNIKKAFIMPLICSSIMGIVVFAMHQLLYYITNIDKLSTVSAIVVGIGVYGILVIKTNTINKRELLSVPLGHKILKICLKLKIID</sequence>
<dbReference type="GO" id="GO:0005886">
    <property type="term" value="C:plasma membrane"/>
    <property type="evidence" value="ECO:0007669"/>
    <property type="project" value="UniProtKB-SubCell"/>
</dbReference>
<keyword evidence="2" id="KW-1003">Cell membrane</keyword>
<dbReference type="PANTHER" id="PTHR30250">
    <property type="entry name" value="PST FAMILY PREDICTED COLANIC ACID TRANSPORTER"/>
    <property type="match status" value="1"/>
</dbReference>
<protein>
    <submittedName>
        <fullName evidence="7">Stage V sporulation protein B</fullName>
    </submittedName>
</protein>
<evidence type="ECO:0000256" key="6">
    <source>
        <dbReference type="SAM" id="Phobius"/>
    </source>
</evidence>
<name>A0A4R1MYM8_9FIRM</name>
<organism evidence="7 8">
    <name type="scientific">Natranaerovirga hydrolytica</name>
    <dbReference type="NCBI Taxonomy" id="680378"/>
    <lineage>
        <taxon>Bacteria</taxon>
        <taxon>Bacillati</taxon>
        <taxon>Bacillota</taxon>
        <taxon>Clostridia</taxon>
        <taxon>Lachnospirales</taxon>
        <taxon>Natranaerovirgaceae</taxon>
        <taxon>Natranaerovirga</taxon>
    </lineage>
</organism>
<dbReference type="EMBL" id="SMGQ01000011">
    <property type="protein sequence ID" value="TCK98245.1"/>
    <property type="molecule type" value="Genomic_DNA"/>
</dbReference>
<keyword evidence="3 6" id="KW-0812">Transmembrane</keyword>
<dbReference type="Pfam" id="PF01943">
    <property type="entry name" value="Polysacc_synt"/>
    <property type="match status" value="1"/>
</dbReference>
<feature type="transmembrane region" description="Helical" evidence="6">
    <location>
        <begin position="93"/>
        <end position="111"/>
    </location>
</feature>
<feature type="transmembrane region" description="Helical" evidence="6">
    <location>
        <begin position="194"/>
        <end position="214"/>
    </location>
</feature>
<evidence type="ECO:0000256" key="5">
    <source>
        <dbReference type="ARBA" id="ARBA00023136"/>
    </source>
</evidence>
<feature type="transmembrane region" description="Helical" evidence="6">
    <location>
        <begin position="12"/>
        <end position="33"/>
    </location>
</feature>
<keyword evidence="5 6" id="KW-0472">Membrane</keyword>
<feature type="transmembrane region" description="Helical" evidence="6">
    <location>
        <begin position="490"/>
        <end position="508"/>
    </location>
</feature>
<comment type="subcellular location">
    <subcellularLocation>
        <location evidence="1">Cell membrane</location>
        <topology evidence="1">Multi-pass membrane protein</topology>
    </subcellularLocation>
</comment>
<evidence type="ECO:0000313" key="8">
    <source>
        <dbReference type="Proteomes" id="UP000294545"/>
    </source>
</evidence>
<dbReference type="InterPro" id="IPR002797">
    <property type="entry name" value="Polysacc_synth"/>
</dbReference>
<dbReference type="InterPro" id="IPR050833">
    <property type="entry name" value="Poly_Biosynth_Transport"/>
</dbReference>
<feature type="transmembrane region" description="Helical" evidence="6">
    <location>
        <begin position="369"/>
        <end position="389"/>
    </location>
</feature>
<dbReference type="CDD" id="cd13124">
    <property type="entry name" value="MATE_SpoVB_like"/>
    <property type="match status" value="1"/>
</dbReference>
<accession>A0A4R1MYM8</accession>
<evidence type="ECO:0000256" key="1">
    <source>
        <dbReference type="ARBA" id="ARBA00004651"/>
    </source>
</evidence>